<dbReference type="PRINTS" id="PR00412">
    <property type="entry name" value="EPOXHYDRLASE"/>
</dbReference>
<reference evidence="2 3" key="1">
    <citation type="journal article" date="2015" name="Stand. Genomic Sci.">
        <title>Genomic Encyclopedia of Bacterial and Archaeal Type Strains, Phase III: the genomes of soil and plant-associated and newly described type strains.</title>
        <authorList>
            <person name="Whitman W.B."/>
            <person name="Woyke T."/>
            <person name="Klenk H.P."/>
            <person name="Zhou Y."/>
            <person name="Lilburn T.G."/>
            <person name="Beck B.J."/>
            <person name="De Vos P."/>
            <person name="Vandamme P."/>
            <person name="Eisen J.A."/>
            <person name="Garrity G."/>
            <person name="Hugenholtz P."/>
            <person name="Kyrpides N.C."/>
        </authorList>
    </citation>
    <scope>NUCLEOTIDE SEQUENCE [LARGE SCALE GENOMIC DNA]</scope>
    <source>
        <strain evidence="2 3">CGMCC 1.7748</strain>
    </source>
</reference>
<dbReference type="Gene3D" id="3.40.50.1820">
    <property type="entry name" value="alpha/beta hydrolase"/>
    <property type="match status" value="1"/>
</dbReference>
<name>A0A562KAC2_SPHWJ</name>
<gene>
    <name evidence="2" type="ORF">IQ35_02760</name>
</gene>
<dbReference type="PRINTS" id="PR00111">
    <property type="entry name" value="ABHYDROLASE"/>
</dbReference>
<keyword evidence="3" id="KW-1185">Reference proteome</keyword>
<dbReference type="EMBL" id="VLKK01000010">
    <property type="protein sequence ID" value="TWH92234.1"/>
    <property type="molecule type" value="Genomic_DNA"/>
</dbReference>
<dbReference type="Pfam" id="PF12697">
    <property type="entry name" value="Abhydrolase_6"/>
    <property type="match status" value="1"/>
</dbReference>
<dbReference type="InterPro" id="IPR052897">
    <property type="entry name" value="Sec-Metab_Biosynth_Hydrolase"/>
</dbReference>
<dbReference type="InterPro" id="IPR000639">
    <property type="entry name" value="Epox_hydrolase-like"/>
</dbReference>
<dbReference type="InterPro" id="IPR000073">
    <property type="entry name" value="AB_hydrolase_1"/>
</dbReference>
<evidence type="ECO:0000313" key="3">
    <source>
        <dbReference type="Proteomes" id="UP000316624"/>
    </source>
</evidence>
<feature type="domain" description="AB hydrolase-1" evidence="1">
    <location>
        <begin position="5"/>
        <end position="229"/>
    </location>
</feature>
<evidence type="ECO:0000259" key="1">
    <source>
        <dbReference type="Pfam" id="PF12697"/>
    </source>
</evidence>
<sequence length="235" mass="24828">MSTFILIHGAWHGRWCWDELIPLLEAGKHKVVAIDLPGSGDDPTPPGDVSLAAYCDAVVHTVCSQGEPVVLVGHSMGGLVITQVAELIPERVAALVYVAAFLPDNGQSLKQLADQGAPLSLEYSADGLTAIIPPQSASDTLFADVHLDICKSAVAKLRPQALAPLGTPVETTPERFGSVPRHYVECIRDRAIPIEAQRKMAAANTCVSIQSLETGHSPFLSAPAQLANALLNTTS</sequence>
<dbReference type="PANTHER" id="PTHR37017:SF11">
    <property type="entry name" value="ESTERASE_LIPASE_THIOESTERASE DOMAIN-CONTAINING PROTEIN"/>
    <property type="match status" value="1"/>
</dbReference>
<accession>A0A562KAC2</accession>
<dbReference type="PANTHER" id="PTHR37017">
    <property type="entry name" value="AB HYDROLASE-1 DOMAIN-CONTAINING PROTEIN-RELATED"/>
    <property type="match status" value="1"/>
</dbReference>
<dbReference type="AlphaFoldDB" id="A0A562KAC2"/>
<protein>
    <submittedName>
        <fullName evidence="2">Pimeloyl-ACP methyl ester carboxylesterase</fullName>
    </submittedName>
</protein>
<proteinExistence type="predicted"/>
<dbReference type="GO" id="GO:0003824">
    <property type="term" value="F:catalytic activity"/>
    <property type="evidence" value="ECO:0007669"/>
    <property type="project" value="InterPro"/>
</dbReference>
<dbReference type="InterPro" id="IPR029058">
    <property type="entry name" value="AB_hydrolase_fold"/>
</dbReference>
<dbReference type="Proteomes" id="UP000316624">
    <property type="component" value="Unassembled WGS sequence"/>
</dbReference>
<evidence type="ECO:0000313" key="2">
    <source>
        <dbReference type="EMBL" id="TWH92234.1"/>
    </source>
</evidence>
<dbReference type="SUPFAM" id="SSF53474">
    <property type="entry name" value="alpha/beta-Hydrolases"/>
    <property type="match status" value="1"/>
</dbReference>
<comment type="caution">
    <text evidence="2">The sequence shown here is derived from an EMBL/GenBank/DDBJ whole genome shotgun (WGS) entry which is preliminary data.</text>
</comment>
<organism evidence="2 3">
    <name type="scientific">Sphingobium wenxiniae (strain DSM 21828 / CGMCC 1.7748 / JZ-1)</name>
    <dbReference type="NCBI Taxonomy" id="595605"/>
    <lineage>
        <taxon>Bacteria</taxon>
        <taxon>Pseudomonadati</taxon>
        <taxon>Pseudomonadota</taxon>
        <taxon>Alphaproteobacteria</taxon>
        <taxon>Sphingomonadales</taxon>
        <taxon>Sphingomonadaceae</taxon>
        <taxon>Sphingobium</taxon>
    </lineage>
</organism>
<dbReference type="RefSeq" id="WP_011608004.1">
    <property type="nucleotide sequence ID" value="NZ_JACIIY010000015.1"/>
</dbReference>